<dbReference type="Proteomes" id="UP000478052">
    <property type="component" value="Unassembled WGS sequence"/>
</dbReference>
<accession>A0A6G0YUQ6</accession>
<comment type="caution">
    <text evidence="1">The sequence shown here is derived from an EMBL/GenBank/DDBJ whole genome shotgun (WGS) entry which is preliminary data.</text>
</comment>
<protein>
    <recommendedName>
        <fullName evidence="3">RNA-directed DNA polymerase from mobile element jockey</fullName>
    </recommendedName>
</protein>
<evidence type="ECO:0000313" key="1">
    <source>
        <dbReference type="EMBL" id="KAF0761506.1"/>
    </source>
</evidence>
<organism evidence="1 2">
    <name type="scientific">Aphis craccivora</name>
    <name type="common">Cowpea aphid</name>
    <dbReference type="NCBI Taxonomy" id="307492"/>
    <lineage>
        <taxon>Eukaryota</taxon>
        <taxon>Metazoa</taxon>
        <taxon>Ecdysozoa</taxon>
        <taxon>Arthropoda</taxon>
        <taxon>Hexapoda</taxon>
        <taxon>Insecta</taxon>
        <taxon>Pterygota</taxon>
        <taxon>Neoptera</taxon>
        <taxon>Paraneoptera</taxon>
        <taxon>Hemiptera</taxon>
        <taxon>Sternorrhyncha</taxon>
        <taxon>Aphidomorpha</taxon>
        <taxon>Aphidoidea</taxon>
        <taxon>Aphididae</taxon>
        <taxon>Aphidini</taxon>
        <taxon>Aphis</taxon>
        <taxon>Aphis</taxon>
    </lineage>
</organism>
<evidence type="ECO:0008006" key="3">
    <source>
        <dbReference type="Google" id="ProtNLM"/>
    </source>
</evidence>
<reference evidence="1 2" key="1">
    <citation type="submission" date="2019-08" db="EMBL/GenBank/DDBJ databases">
        <title>Whole genome of Aphis craccivora.</title>
        <authorList>
            <person name="Voronova N.V."/>
            <person name="Shulinski R.S."/>
            <person name="Bandarenka Y.V."/>
            <person name="Zhorov D.G."/>
            <person name="Warner D."/>
        </authorList>
    </citation>
    <scope>NUCLEOTIDE SEQUENCE [LARGE SCALE GENOMIC DNA]</scope>
    <source>
        <strain evidence="1">180601</strain>
        <tissue evidence="1">Whole Body</tissue>
    </source>
</reference>
<evidence type="ECO:0000313" key="2">
    <source>
        <dbReference type="Proteomes" id="UP000478052"/>
    </source>
</evidence>
<proteinExistence type="predicted"/>
<dbReference type="EMBL" id="VUJU01002372">
    <property type="protein sequence ID" value="KAF0761506.1"/>
    <property type="molecule type" value="Genomic_DNA"/>
</dbReference>
<gene>
    <name evidence="1" type="ORF">FWK35_00038304</name>
</gene>
<sequence length="80" mass="9335">MRLAREYEFEKSLKIVYCALVRPILEYGCVVWDPRSANNSKQQERVQNRFLRFASYLLKIPCPPHCYSLVANNLSLSILA</sequence>
<keyword evidence="2" id="KW-1185">Reference proteome</keyword>
<dbReference type="AlphaFoldDB" id="A0A6G0YUQ6"/>
<name>A0A6G0YUQ6_APHCR</name>
<dbReference type="OrthoDB" id="6630692at2759"/>